<reference evidence="1 2" key="1">
    <citation type="journal article" date="2013" name="Genome Biol.">
        <title>Genome of Acanthamoeba castellanii highlights extensive lateral gene transfer and early evolution of tyrosine kinase signaling.</title>
        <authorList>
            <person name="Clarke M."/>
            <person name="Lohan A.J."/>
            <person name="Liu B."/>
            <person name="Lagkouvardos I."/>
            <person name="Roy S."/>
            <person name="Zafar N."/>
            <person name="Bertelli C."/>
            <person name="Schilde C."/>
            <person name="Kianianmomeni A."/>
            <person name="Burglin T.R."/>
            <person name="Frech C."/>
            <person name="Turcotte B."/>
            <person name="Kopec K.O."/>
            <person name="Synnott J.M."/>
            <person name="Choo C."/>
            <person name="Paponov I."/>
            <person name="Finkler A."/>
            <person name="Soon Heng Tan C."/>
            <person name="Hutchins A.P."/>
            <person name="Weinmeier T."/>
            <person name="Rattei T."/>
            <person name="Chu J.S."/>
            <person name="Gimenez G."/>
            <person name="Irimia M."/>
            <person name="Rigden D.J."/>
            <person name="Fitzpatrick D.A."/>
            <person name="Lorenzo-Morales J."/>
            <person name="Bateman A."/>
            <person name="Chiu C.H."/>
            <person name="Tang P."/>
            <person name="Hegemann P."/>
            <person name="Fromm H."/>
            <person name="Raoult D."/>
            <person name="Greub G."/>
            <person name="Miranda-Saavedra D."/>
            <person name="Chen N."/>
            <person name="Nash P."/>
            <person name="Ginger M.L."/>
            <person name="Horn M."/>
            <person name="Schaap P."/>
            <person name="Caler L."/>
            <person name="Loftus B."/>
        </authorList>
    </citation>
    <scope>NUCLEOTIDE SEQUENCE [LARGE SCALE GENOMIC DNA]</scope>
    <source>
        <strain evidence="1 2">Neff</strain>
    </source>
</reference>
<sequence>MKLYDFKDVPTGIKAHIRTTLADRRMAKDAHRRGHFYVSSTSSSSASASASSFRAPKMKEVVRVNGTWAAAGDHLVTSKLRARATRARQGQTDITRLGGAVVSAPRQATTAAHVGWRRLASGPAQPLVPPFTEQTARAKVQAAENLWNTKDPSKVALAYTEDSVWRNRDRFLQGRAAIRAFLEEKWAKEHDYRLRKELFCFAGDRIAVEFNYEYRDDNGRWWRAYGLEHWTFDERGLMHTRQASINDVPIEEKDRIVQ</sequence>
<evidence type="ECO:0000313" key="2">
    <source>
        <dbReference type="Proteomes" id="UP000011083"/>
    </source>
</evidence>
<accession>L8GNT7</accession>
<dbReference type="VEuPathDB" id="AmoebaDB:ACA1_125060"/>
<dbReference type="Pfam" id="PF07080">
    <property type="entry name" value="DUF1348"/>
    <property type="match status" value="1"/>
</dbReference>
<evidence type="ECO:0000313" key="1">
    <source>
        <dbReference type="EMBL" id="ELR14664.1"/>
    </source>
</evidence>
<dbReference type="SUPFAM" id="SSF54427">
    <property type="entry name" value="NTF2-like"/>
    <property type="match status" value="1"/>
</dbReference>
<dbReference type="InterPro" id="IPR032710">
    <property type="entry name" value="NTF2-like_dom_sf"/>
</dbReference>
<dbReference type="GeneID" id="14915282"/>
<dbReference type="AlphaFoldDB" id="L8GNT7"/>
<organism evidence="1 2">
    <name type="scientific">Acanthamoeba castellanii (strain ATCC 30010 / Neff)</name>
    <dbReference type="NCBI Taxonomy" id="1257118"/>
    <lineage>
        <taxon>Eukaryota</taxon>
        <taxon>Amoebozoa</taxon>
        <taxon>Discosea</taxon>
        <taxon>Longamoebia</taxon>
        <taxon>Centramoebida</taxon>
        <taxon>Acanthamoebidae</taxon>
        <taxon>Acanthamoeba</taxon>
    </lineage>
</organism>
<name>L8GNT7_ACACF</name>
<gene>
    <name evidence="1" type="ORF">ACA1_125060</name>
</gene>
<dbReference type="OrthoDB" id="14527at2759"/>
<keyword evidence="2" id="KW-1185">Reference proteome</keyword>
<dbReference type="Proteomes" id="UP000011083">
    <property type="component" value="Unassembled WGS sequence"/>
</dbReference>
<dbReference type="Gene3D" id="3.10.450.50">
    <property type="match status" value="1"/>
</dbReference>
<dbReference type="PANTHER" id="PTHR31757:SF0">
    <property type="entry name" value="SLL0781 PROTEIN"/>
    <property type="match status" value="1"/>
</dbReference>
<dbReference type="PANTHER" id="PTHR31757">
    <property type="entry name" value="SLL0781 PROTEIN"/>
    <property type="match status" value="1"/>
</dbReference>
<dbReference type="RefSeq" id="XP_004336677.1">
    <property type="nucleotide sequence ID" value="XM_004336629.1"/>
</dbReference>
<proteinExistence type="predicted"/>
<dbReference type="EMBL" id="KB008047">
    <property type="protein sequence ID" value="ELR14664.1"/>
    <property type="molecule type" value="Genomic_DNA"/>
</dbReference>
<dbReference type="KEGG" id="acan:ACA1_125060"/>
<protein>
    <submittedName>
        <fullName evidence="1">Response regulator receiver domain containing protein</fullName>
    </submittedName>
</protein>
<dbReference type="InterPro" id="IPR009783">
    <property type="entry name" value="DUF1348"/>
</dbReference>
<dbReference type="STRING" id="1257118.L8GNT7"/>